<feature type="compositionally biased region" description="Acidic residues" evidence="1">
    <location>
        <begin position="134"/>
        <end position="153"/>
    </location>
</feature>
<protein>
    <submittedName>
        <fullName evidence="2">Uncharacterized protein</fullName>
    </submittedName>
</protein>
<reference evidence="2 3" key="1">
    <citation type="journal article" date="2023" name="Plants (Basel)">
        <title>Bridging the Gap: Combining Genomics and Transcriptomics Approaches to Understand Stylosanthes scabra, an Orphan Legume from the Brazilian Caatinga.</title>
        <authorList>
            <person name="Ferreira-Neto J.R.C."/>
            <person name="da Silva M.D."/>
            <person name="Binneck E."/>
            <person name="de Melo N.F."/>
            <person name="da Silva R.H."/>
            <person name="de Melo A.L.T.M."/>
            <person name="Pandolfi V."/>
            <person name="Bustamante F.O."/>
            <person name="Brasileiro-Vidal A.C."/>
            <person name="Benko-Iseppon A.M."/>
        </authorList>
    </citation>
    <scope>NUCLEOTIDE SEQUENCE [LARGE SCALE GENOMIC DNA]</scope>
    <source>
        <tissue evidence="2">Leaves</tissue>
    </source>
</reference>
<comment type="caution">
    <text evidence="2">The sequence shown here is derived from an EMBL/GenBank/DDBJ whole genome shotgun (WGS) entry which is preliminary data.</text>
</comment>
<accession>A0ABU6WQZ8</accession>
<feature type="compositionally biased region" description="Polar residues" evidence="1">
    <location>
        <begin position="102"/>
        <end position="111"/>
    </location>
</feature>
<evidence type="ECO:0000313" key="2">
    <source>
        <dbReference type="EMBL" id="MED6187809.1"/>
    </source>
</evidence>
<dbReference type="EMBL" id="JASCZI010182395">
    <property type="protein sequence ID" value="MED6187809.1"/>
    <property type="molecule type" value="Genomic_DNA"/>
</dbReference>
<feature type="region of interest" description="Disordered" evidence="1">
    <location>
        <begin position="77"/>
        <end position="153"/>
    </location>
</feature>
<keyword evidence="3" id="KW-1185">Reference proteome</keyword>
<organism evidence="2 3">
    <name type="scientific">Stylosanthes scabra</name>
    <dbReference type="NCBI Taxonomy" id="79078"/>
    <lineage>
        <taxon>Eukaryota</taxon>
        <taxon>Viridiplantae</taxon>
        <taxon>Streptophyta</taxon>
        <taxon>Embryophyta</taxon>
        <taxon>Tracheophyta</taxon>
        <taxon>Spermatophyta</taxon>
        <taxon>Magnoliopsida</taxon>
        <taxon>eudicotyledons</taxon>
        <taxon>Gunneridae</taxon>
        <taxon>Pentapetalae</taxon>
        <taxon>rosids</taxon>
        <taxon>fabids</taxon>
        <taxon>Fabales</taxon>
        <taxon>Fabaceae</taxon>
        <taxon>Papilionoideae</taxon>
        <taxon>50 kb inversion clade</taxon>
        <taxon>dalbergioids sensu lato</taxon>
        <taxon>Dalbergieae</taxon>
        <taxon>Pterocarpus clade</taxon>
        <taxon>Stylosanthes</taxon>
    </lineage>
</organism>
<gene>
    <name evidence="2" type="ORF">PIB30_080020</name>
</gene>
<evidence type="ECO:0000256" key="1">
    <source>
        <dbReference type="SAM" id="MobiDB-lite"/>
    </source>
</evidence>
<sequence length="153" mass="17147">MWMKLVVCNILPTRHETTLGVDHILLINALMKEMTISLPGFMNIAMNNDPTKSKRGWDFQCSKSTTFFPHGLWKEEREAAENPIPPPMLSPVRPPVTHTDIPASSTRSSPQPIRKELMRALRQVSEHQQQPAGDLEDVAGSDEDGSDEDSSKE</sequence>
<dbReference type="Proteomes" id="UP001341840">
    <property type="component" value="Unassembled WGS sequence"/>
</dbReference>
<evidence type="ECO:0000313" key="3">
    <source>
        <dbReference type="Proteomes" id="UP001341840"/>
    </source>
</evidence>
<name>A0ABU6WQZ8_9FABA</name>
<feature type="compositionally biased region" description="Pro residues" evidence="1">
    <location>
        <begin position="83"/>
        <end position="94"/>
    </location>
</feature>
<proteinExistence type="predicted"/>